<accession>A0ABV0RNE5</accession>
<reference evidence="1 2" key="1">
    <citation type="submission" date="2021-06" db="EMBL/GenBank/DDBJ databases">
        <authorList>
            <person name="Palmer J.M."/>
        </authorList>
    </citation>
    <scope>NUCLEOTIDE SEQUENCE [LARGE SCALE GENOMIC DNA]</scope>
    <source>
        <strain evidence="1 2">XC_2019</strain>
        <tissue evidence="1">Muscle</tissue>
    </source>
</reference>
<proteinExistence type="predicted"/>
<protein>
    <submittedName>
        <fullName evidence="1">Uncharacterized protein</fullName>
    </submittedName>
</protein>
<keyword evidence="2" id="KW-1185">Reference proteome</keyword>
<organism evidence="1 2">
    <name type="scientific">Xenoophorus captivus</name>
    <dbReference type="NCBI Taxonomy" id="1517983"/>
    <lineage>
        <taxon>Eukaryota</taxon>
        <taxon>Metazoa</taxon>
        <taxon>Chordata</taxon>
        <taxon>Craniata</taxon>
        <taxon>Vertebrata</taxon>
        <taxon>Euteleostomi</taxon>
        <taxon>Actinopterygii</taxon>
        <taxon>Neopterygii</taxon>
        <taxon>Teleostei</taxon>
        <taxon>Neoteleostei</taxon>
        <taxon>Acanthomorphata</taxon>
        <taxon>Ovalentaria</taxon>
        <taxon>Atherinomorphae</taxon>
        <taxon>Cyprinodontiformes</taxon>
        <taxon>Goodeidae</taxon>
        <taxon>Xenoophorus</taxon>
    </lineage>
</organism>
<gene>
    <name evidence="1" type="ORF">XENOCAPTIV_003309</name>
</gene>
<evidence type="ECO:0000313" key="1">
    <source>
        <dbReference type="EMBL" id="MEQ2209734.1"/>
    </source>
</evidence>
<dbReference type="Proteomes" id="UP001434883">
    <property type="component" value="Unassembled WGS sequence"/>
</dbReference>
<evidence type="ECO:0000313" key="2">
    <source>
        <dbReference type="Proteomes" id="UP001434883"/>
    </source>
</evidence>
<comment type="caution">
    <text evidence="1">The sequence shown here is derived from an EMBL/GenBank/DDBJ whole genome shotgun (WGS) entry which is preliminary data.</text>
</comment>
<sequence>HRRNNGIAFSGVTPQFKIASSWRSSDVSGRCSSEEPVSLGERSAEQQWVKQRPLFKVQPVAASSPGAALNCTLLVCGRERVNGLYERADECVAAAFTVKPTSNHKEPFQ</sequence>
<name>A0ABV0RNE5_9TELE</name>
<dbReference type="EMBL" id="JAHRIN010051754">
    <property type="protein sequence ID" value="MEQ2209734.1"/>
    <property type="molecule type" value="Genomic_DNA"/>
</dbReference>
<feature type="non-terminal residue" evidence="1">
    <location>
        <position position="1"/>
    </location>
</feature>